<sequence length="81" mass="9208">MEGGGVINQTMIAERCVWEYFLMAMDMYGFATGWLDLRRLNIRMGEVESERASLCALTELGIFWGDGNFDDDDDDDDKIDG</sequence>
<name>A0A4Z1H5M5_9HELO</name>
<protein>
    <submittedName>
        <fullName evidence="1">Uncharacterized protein</fullName>
    </submittedName>
</protein>
<organism evidence="1 2">
    <name type="scientific">Botrytis hyacinthi</name>
    <dbReference type="NCBI Taxonomy" id="278943"/>
    <lineage>
        <taxon>Eukaryota</taxon>
        <taxon>Fungi</taxon>
        <taxon>Dikarya</taxon>
        <taxon>Ascomycota</taxon>
        <taxon>Pezizomycotina</taxon>
        <taxon>Leotiomycetes</taxon>
        <taxon>Helotiales</taxon>
        <taxon>Sclerotiniaceae</taxon>
        <taxon>Botrytis</taxon>
    </lineage>
</organism>
<dbReference type="EMBL" id="PQXK01000005">
    <property type="protein sequence ID" value="TGO42772.1"/>
    <property type="molecule type" value="Genomic_DNA"/>
</dbReference>
<evidence type="ECO:0000313" key="1">
    <source>
        <dbReference type="EMBL" id="TGO42772.1"/>
    </source>
</evidence>
<evidence type="ECO:0000313" key="2">
    <source>
        <dbReference type="Proteomes" id="UP000297814"/>
    </source>
</evidence>
<keyword evidence="2" id="KW-1185">Reference proteome</keyword>
<gene>
    <name evidence="1" type="ORF">BHYA_0005g00370</name>
</gene>
<proteinExistence type="predicted"/>
<dbReference type="AlphaFoldDB" id="A0A4Z1H5M5"/>
<comment type="caution">
    <text evidence="1">The sequence shown here is derived from an EMBL/GenBank/DDBJ whole genome shotgun (WGS) entry which is preliminary data.</text>
</comment>
<reference evidence="1 2" key="1">
    <citation type="submission" date="2017-12" db="EMBL/GenBank/DDBJ databases">
        <title>Comparative genomics of Botrytis spp.</title>
        <authorList>
            <person name="Valero-Jimenez C.A."/>
            <person name="Tapia P."/>
            <person name="Veloso J."/>
            <person name="Silva-Moreno E."/>
            <person name="Staats M."/>
            <person name="Valdes J.H."/>
            <person name="Van Kan J.A.L."/>
        </authorList>
    </citation>
    <scope>NUCLEOTIDE SEQUENCE [LARGE SCALE GENOMIC DNA]</scope>
    <source>
        <strain evidence="1 2">Bh0001</strain>
    </source>
</reference>
<accession>A0A4Z1H5M5</accession>
<dbReference type="Proteomes" id="UP000297814">
    <property type="component" value="Unassembled WGS sequence"/>
</dbReference>